<keyword evidence="1" id="KW-0175">Coiled coil</keyword>
<proteinExistence type="predicted"/>
<gene>
    <name evidence="2" type="ORF">HNY73_007690</name>
</gene>
<comment type="caution">
    <text evidence="2">The sequence shown here is derived from an EMBL/GenBank/DDBJ whole genome shotgun (WGS) entry which is preliminary data.</text>
</comment>
<evidence type="ECO:0000256" key="1">
    <source>
        <dbReference type="SAM" id="Coils"/>
    </source>
</evidence>
<reference evidence="2" key="1">
    <citation type="journal article" date="2020" name="bioRxiv">
        <title>Chromosome-level reference genome of the European wasp spider Argiope bruennichi: a resource for studies on range expansion and evolutionary adaptation.</title>
        <authorList>
            <person name="Sheffer M.M."/>
            <person name="Hoppe A."/>
            <person name="Krehenwinkel H."/>
            <person name="Uhl G."/>
            <person name="Kuss A.W."/>
            <person name="Jensen L."/>
            <person name="Jensen C."/>
            <person name="Gillespie R.G."/>
            <person name="Hoff K.J."/>
            <person name="Prost S."/>
        </authorList>
    </citation>
    <scope>NUCLEOTIDE SEQUENCE</scope>
</reference>
<organism evidence="2 3">
    <name type="scientific">Argiope bruennichi</name>
    <name type="common">Wasp spider</name>
    <name type="synonym">Aranea bruennichi</name>
    <dbReference type="NCBI Taxonomy" id="94029"/>
    <lineage>
        <taxon>Eukaryota</taxon>
        <taxon>Metazoa</taxon>
        <taxon>Ecdysozoa</taxon>
        <taxon>Arthropoda</taxon>
        <taxon>Chelicerata</taxon>
        <taxon>Arachnida</taxon>
        <taxon>Araneae</taxon>
        <taxon>Araneomorphae</taxon>
        <taxon>Entelegynae</taxon>
        <taxon>Araneoidea</taxon>
        <taxon>Araneidae</taxon>
        <taxon>Argiope</taxon>
    </lineage>
</organism>
<protein>
    <submittedName>
        <fullName evidence="2">Uncharacterized protein</fullName>
    </submittedName>
</protein>
<reference evidence="2" key="2">
    <citation type="submission" date="2020-06" db="EMBL/GenBank/DDBJ databases">
        <authorList>
            <person name="Sheffer M."/>
        </authorList>
    </citation>
    <scope>NUCLEOTIDE SEQUENCE</scope>
</reference>
<dbReference type="AlphaFoldDB" id="A0A8T0FEN7"/>
<dbReference type="Proteomes" id="UP000807504">
    <property type="component" value="Unassembled WGS sequence"/>
</dbReference>
<dbReference type="EMBL" id="JABXBU010000012">
    <property type="protein sequence ID" value="KAF8789777.1"/>
    <property type="molecule type" value="Genomic_DNA"/>
</dbReference>
<accession>A0A8T0FEN7</accession>
<feature type="coiled-coil region" evidence="1">
    <location>
        <begin position="56"/>
        <end position="90"/>
    </location>
</feature>
<evidence type="ECO:0000313" key="3">
    <source>
        <dbReference type="Proteomes" id="UP000807504"/>
    </source>
</evidence>
<name>A0A8T0FEN7_ARGBR</name>
<keyword evidence="3" id="KW-1185">Reference proteome</keyword>
<evidence type="ECO:0000313" key="2">
    <source>
        <dbReference type="EMBL" id="KAF8789777.1"/>
    </source>
</evidence>
<sequence length="158" mass="18576">MAFLLKGKKEDLIALAKQFGVTVKTDLTKPKIKDLILKREDYYEEANKVMLDSIIEDRLLADIEKQNETNVRLRKEKREHELEKLKIEVQRNVRHETSEDISVTNKVSQEMFHRLNMKVDINLYLTLFEHHANLLLPKAQWVQNLLGLIHLEVAHLIA</sequence>